<name>A0A2P2C9A8_9ZZZZ</name>
<reference evidence="1" key="1">
    <citation type="submission" date="2015-08" db="EMBL/GenBank/DDBJ databases">
        <authorList>
            <person name="Babu N.S."/>
            <person name="Beckwith C.J."/>
            <person name="Beseler K.G."/>
            <person name="Brison A."/>
            <person name="Carone J.V."/>
            <person name="Caskin T.P."/>
            <person name="Diamond M."/>
            <person name="Durham M.E."/>
            <person name="Foxe J.M."/>
            <person name="Go M."/>
            <person name="Henderson B.A."/>
            <person name="Jones I.B."/>
            <person name="McGettigan J.A."/>
            <person name="Micheletti S.J."/>
            <person name="Nasrallah M.E."/>
            <person name="Ortiz D."/>
            <person name="Piller C.R."/>
            <person name="Privatt S.R."/>
            <person name="Schneider S.L."/>
            <person name="Sharp S."/>
            <person name="Smith T.C."/>
            <person name="Stanton J.D."/>
            <person name="Ullery H.E."/>
            <person name="Wilson R.J."/>
            <person name="Serrano M.G."/>
            <person name="Buck G."/>
            <person name="Lee V."/>
            <person name="Wang Y."/>
            <person name="Carvalho R."/>
            <person name="Voegtly L."/>
            <person name="Shi R."/>
            <person name="Duckworth R."/>
            <person name="Johnson A."/>
            <person name="Loviza R."/>
            <person name="Walstead R."/>
            <person name="Shah Z."/>
            <person name="Kiflezghi M."/>
            <person name="Wade K."/>
            <person name="Ball S.L."/>
            <person name="Bradley K.W."/>
            <person name="Asai D.J."/>
            <person name="Bowman C.A."/>
            <person name="Russell D.A."/>
            <person name="Pope W.H."/>
            <person name="Jacobs-Sera D."/>
            <person name="Hendrix R.W."/>
            <person name="Hatfull G.F."/>
        </authorList>
    </citation>
    <scope>NUCLEOTIDE SEQUENCE</scope>
</reference>
<sequence>MDSTTMMEDADTPGVADAVATTAEPNVITPPVAAAARKSPRRVTPEAPRSQQALLCGVVIA</sequence>
<dbReference type="AlphaFoldDB" id="A0A2P2C9A8"/>
<accession>A0A2P2C9A8</accession>
<proteinExistence type="predicted"/>
<organism evidence="1">
    <name type="scientific">metagenome</name>
    <dbReference type="NCBI Taxonomy" id="256318"/>
    <lineage>
        <taxon>unclassified sequences</taxon>
        <taxon>metagenomes</taxon>
    </lineage>
</organism>
<gene>
    <name evidence="1" type="ORF">NOCA1150038</name>
</gene>
<dbReference type="EMBL" id="CZKB01000007">
    <property type="protein sequence ID" value="CUR58553.1"/>
    <property type="molecule type" value="Genomic_DNA"/>
</dbReference>
<evidence type="ECO:0000313" key="1">
    <source>
        <dbReference type="EMBL" id="CUR58553.1"/>
    </source>
</evidence>
<protein>
    <submittedName>
        <fullName evidence="1">Uncharacterized protein</fullName>
    </submittedName>
</protein>